<proteinExistence type="predicted"/>
<evidence type="ECO:0000256" key="1">
    <source>
        <dbReference type="SAM" id="MobiDB-lite"/>
    </source>
</evidence>
<feature type="compositionally biased region" description="Polar residues" evidence="1">
    <location>
        <begin position="366"/>
        <end position="376"/>
    </location>
</feature>
<dbReference type="OrthoDB" id="9940550at2759"/>
<evidence type="ECO:0000313" key="4">
    <source>
        <dbReference type="Proteomes" id="UP000770717"/>
    </source>
</evidence>
<feature type="domain" description="Myb/SANT-like DNA-binding" evidence="2">
    <location>
        <begin position="111"/>
        <end position="192"/>
    </location>
</feature>
<feature type="compositionally biased region" description="Low complexity" evidence="1">
    <location>
        <begin position="20"/>
        <end position="44"/>
    </location>
</feature>
<feature type="region of interest" description="Disordered" evidence="1">
    <location>
        <begin position="420"/>
        <end position="502"/>
    </location>
</feature>
<dbReference type="InterPro" id="IPR028002">
    <property type="entry name" value="Myb_DNA-bind_5"/>
</dbReference>
<dbReference type="AlphaFoldDB" id="A0A8J6JYY8"/>
<gene>
    <name evidence="3" type="ORF">GDO78_017442</name>
</gene>
<dbReference type="PANTHER" id="PTHR23098:SF17">
    <property type="entry name" value="MYB_SANT-LIKE DNA-BINDING DOMAIN-CONTAINING PROTEIN"/>
    <property type="match status" value="1"/>
</dbReference>
<evidence type="ECO:0000259" key="2">
    <source>
        <dbReference type="Pfam" id="PF13873"/>
    </source>
</evidence>
<feature type="region of interest" description="Disordered" evidence="1">
    <location>
        <begin position="358"/>
        <end position="406"/>
    </location>
</feature>
<feature type="region of interest" description="Disordered" evidence="1">
    <location>
        <begin position="563"/>
        <end position="641"/>
    </location>
</feature>
<dbReference type="PANTHER" id="PTHR23098">
    <property type="entry name" value="AGAP001331-PA-RELATED"/>
    <property type="match status" value="1"/>
</dbReference>
<evidence type="ECO:0000313" key="3">
    <source>
        <dbReference type="EMBL" id="KAG9472730.1"/>
    </source>
</evidence>
<sequence length="641" mass="70643">MSDGSLPVRRIGTRAAVRQEASNMAESDASSSSEPAPSTTQNTDTSDDSPMVEPKLEFKEEPMDTSPPAESTEQLFSIGQITPTLATATLQLKDSVILAPLGPSPFTGRKRKANFSNEETETLVRDVVKHFSALYGSEALRTESTRRNQRRSQLWTQIQKHVNDLGYTPRSIDDLKHKWRDLRLEVKRKITHRRTGTKVTPVPGTPPIIDTKLTPLEDLVASTIGHHCTLDGEQEGMYMEPGVPRQSIFFSCRGELGSDRMSTSASPRPTSEISIMSPLVSTSPAQLSFVHVTEDAENGERSNDVTQNLQIKTFPEAWPAVKEVCTLVATQNLIPTQQTIVTSPPEILPVKQEFPTTQPVVAPARSESQNSVSSPEGSVGNPAGQTEWNAEESGGGGSNNSSPPVPVVTAEREMVQLKVENEEGDSQDAGKASPAQLEDRDNWQENQDEWDRQSHSPQPSENAQDDSLPSSSSQDGDPSSVGELPTNGDFSFDPDVHKPPWRSNMNRLLELEEQWDQLYHRELGIWEEERIQQQQQRNQDRELQQQLLSVLTDIRDELRQLRQERAAARQSQAASTANGSPMVTNTSPTAAETPKPNTESPAAAETPAKSTPVVTAKRRGRPRLIRPAPEPVRPIRPAPKS</sequence>
<feature type="compositionally biased region" description="Pro residues" evidence="1">
    <location>
        <begin position="628"/>
        <end position="641"/>
    </location>
</feature>
<dbReference type="Proteomes" id="UP000770717">
    <property type="component" value="Unassembled WGS sequence"/>
</dbReference>
<keyword evidence="4" id="KW-1185">Reference proteome</keyword>
<feature type="compositionally biased region" description="Polar residues" evidence="1">
    <location>
        <begin position="576"/>
        <end position="600"/>
    </location>
</feature>
<comment type="caution">
    <text evidence="3">The sequence shown here is derived from an EMBL/GenBank/DDBJ whole genome shotgun (WGS) entry which is preliminary data.</text>
</comment>
<dbReference type="GO" id="GO:0005634">
    <property type="term" value="C:nucleus"/>
    <property type="evidence" value="ECO:0007669"/>
    <property type="project" value="TreeGrafter"/>
</dbReference>
<name>A0A8J6JYY8_ELECQ</name>
<feature type="region of interest" description="Disordered" evidence="1">
    <location>
        <begin position="1"/>
        <end position="72"/>
    </location>
</feature>
<organism evidence="3 4">
    <name type="scientific">Eleutherodactylus coqui</name>
    <name type="common">Puerto Rican coqui</name>
    <dbReference type="NCBI Taxonomy" id="57060"/>
    <lineage>
        <taxon>Eukaryota</taxon>
        <taxon>Metazoa</taxon>
        <taxon>Chordata</taxon>
        <taxon>Craniata</taxon>
        <taxon>Vertebrata</taxon>
        <taxon>Euteleostomi</taxon>
        <taxon>Amphibia</taxon>
        <taxon>Batrachia</taxon>
        <taxon>Anura</taxon>
        <taxon>Neobatrachia</taxon>
        <taxon>Hyloidea</taxon>
        <taxon>Eleutherodactylidae</taxon>
        <taxon>Eleutherodactylinae</taxon>
        <taxon>Eleutherodactylus</taxon>
        <taxon>Eleutherodactylus</taxon>
    </lineage>
</organism>
<dbReference type="Pfam" id="PF13873">
    <property type="entry name" value="Myb_DNA-bind_5"/>
    <property type="match status" value="1"/>
</dbReference>
<protein>
    <recommendedName>
        <fullName evidence="2">Myb/SANT-like DNA-binding domain-containing protein</fullName>
    </recommendedName>
</protein>
<dbReference type="EMBL" id="WNTK01000038">
    <property type="protein sequence ID" value="KAG9472730.1"/>
    <property type="molecule type" value="Genomic_DNA"/>
</dbReference>
<accession>A0A8J6JYY8</accession>
<reference evidence="3" key="1">
    <citation type="thesis" date="2020" institute="ProQuest LLC" country="789 East Eisenhower Parkway, Ann Arbor, MI, USA">
        <title>Comparative Genomics and Chromosome Evolution.</title>
        <authorList>
            <person name="Mudd A.B."/>
        </authorList>
    </citation>
    <scope>NUCLEOTIDE SEQUENCE</scope>
    <source>
        <strain evidence="3">HN-11 Male</strain>
        <tissue evidence="3">Kidney and liver</tissue>
    </source>
</reference>
<feature type="compositionally biased region" description="Basic and acidic residues" evidence="1">
    <location>
        <begin position="437"/>
        <end position="454"/>
    </location>
</feature>
<feature type="compositionally biased region" description="Low complexity" evidence="1">
    <location>
        <begin position="465"/>
        <end position="480"/>
    </location>
</feature>